<gene>
    <name evidence="2" type="ORF">POF50_022615</name>
</gene>
<name>A0AA90H519_9ACTN</name>
<evidence type="ECO:0000256" key="1">
    <source>
        <dbReference type="SAM" id="MobiDB-lite"/>
    </source>
</evidence>
<evidence type="ECO:0000313" key="2">
    <source>
        <dbReference type="EMBL" id="MDI5972096.1"/>
    </source>
</evidence>
<proteinExistence type="predicted"/>
<dbReference type="EMBL" id="JABXJJ020000028">
    <property type="protein sequence ID" value="MDI5972096.1"/>
    <property type="molecule type" value="Genomic_DNA"/>
</dbReference>
<sequence length="577" mass="63059">MSVRPPRVSVVTAPPAQSAPYRTTGAGRPVAPGPAADEGLARRLKALACTAPLHDLDVRKANLAGEYSRYAMAEVALAAIDLVTLSMDFDTGADHEQIVARIQPRVAAQAPARPGEEHQRVARWVLENLINVGSVDRGFRAVYGTFGPDGAYVRRDYDFKLIEEVQGPGGGLYLRTTDEAVNVLVGALDTDVTSAQIAAEVKLEVLINRGRLADAQLAAEQARYRTVQYAETLRRALEATRRDVRAVDWLETVPDLINEALDHVADRYRHENAILTNIRRARDEASDPDHKRRAAELVDIVKDCIRRHTQLQSRLLEAGPLFRAEQDRQAFATPAARAGLDLYGQLVAPVLPLPVDKAGRVTAAFFARGTGPRTPAAVRIGDLVDALLTPPVERDHLGAEMPEPDLVATPEDSRFSDEQLEAALELLDLPHDAPRRLSGLLADARRRDLELPYLVALLAVHAASPPVGTAYRQGERRLLFAVDDGTVLEDPEFGGADLIVGAALLDAAGMAAERGVDPSRADRRPSGRRRPDRRSPDRRRPDRPASDPGPDGRSAPDHRRDDHPAPDGRTTKEEQRR</sequence>
<accession>A0AA90H519</accession>
<comment type="caution">
    <text evidence="2">The sequence shown here is derived from an EMBL/GenBank/DDBJ whole genome shotgun (WGS) entry which is preliminary data.</text>
</comment>
<organism evidence="2">
    <name type="scientific">Streptantibioticus silvisoli</name>
    <dbReference type="NCBI Taxonomy" id="2705255"/>
    <lineage>
        <taxon>Bacteria</taxon>
        <taxon>Bacillati</taxon>
        <taxon>Actinomycetota</taxon>
        <taxon>Actinomycetes</taxon>
        <taxon>Kitasatosporales</taxon>
        <taxon>Streptomycetaceae</taxon>
        <taxon>Streptantibioticus</taxon>
    </lineage>
</organism>
<feature type="compositionally biased region" description="Low complexity" evidence="1">
    <location>
        <begin position="25"/>
        <end position="35"/>
    </location>
</feature>
<protein>
    <submittedName>
        <fullName evidence="2">Uncharacterized protein</fullName>
    </submittedName>
</protein>
<feature type="region of interest" description="Disordered" evidence="1">
    <location>
        <begin position="1"/>
        <end position="35"/>
    </location>
</feature>
<feature type="region of interest" description="Disordered" evidence="1">
    <location>
        <begin position="511"/>
        <end position="577"/>
    </location>
</feature>
<reference evidence="2" key="1">
    <citation type="submission" date="2023-05" db="EMBL/GenBank/DDBJ databases">
        <title>Streptantibioticus silvisoli sp. nov., acidotolerant actinomycetes 1 from pine litter.</title>
        <authorList>
            <person name="Swiecimska M."/>
            <person name="Golinska P."/>
            <person name="Sangal V."/>
            <person name="Wachnowicz B."/>
            <person name="Goodfellow M."/>
        </authorList>
    </citation>
    <scope>NUCLEOTIDE SEQUENCE</scope>
    <source>
        <strain evidence="2">SL13</strain>
    </source>
</reference>
<feature type="compositionally biased region" description="Basic and acidic residues" evidence="1">
    <location>
        <begin position="533"/>
        <end position="545"/>
    </location>
</feature>
<dbReference type="RefSeq" id="WP_282698928.1">
    <property type="nucleotide sequence ID" value="NZ_JABXJJ020000028.1"/>
</dbReference>
<dbReference type="AlphaFoldDB" id="A0AA90H519"/>
<feature type="compositionally biased region" description="Basic and acidic residues" evidence="1">
    <location>
        <begin position="554"/>
        <end position="577"/>
    </location>
</feature>
<feature type="compositionally biased region" description="Basic and acidic residues" evidence="1">
    <location>
        <begin position="514"/>
        <end position="525"/>
    </location>
</feature>